<sequence>MTRALCVLCVAAVLAFQGVQAAPVGEQEASEEEVNVLMFGVLQFSDSLRYTYQLTEARLARLTRAIRSTEGLLRQLDRQTLEAKQAEVQIKEGIHLLQAQTADLKTTAQQTKGKVEQVEQEELEIKTKLSGLNSIFKKASPDSVKSLKEAVQRHSMLLKDLLDRTQEQKGILQLQNLHLTKLQKQASLTFSFLYILICPLPCL</sequence>
<keyword evidence="1" id="KW-0175">Coiled coil</keyword>
<dbReference type="RefSeq" id="XP_042564646.1">
    <property type="nucleotide sequence ID" value="XM_042708712.1"/>
</dbReference>
<gene>
    <name evidence="4" type="primary">angptl8</name>
</gene>
<feature type="signal peptide" evidence="2">
    <location>
        <begin position="1"/>
        <end position="21"/>
    </location>
</feature>
<evidence type="ECO:0000256" key="2">
    <source>
        <dbReference type="SAM" id="SignalP"/>
    </source>
</evidence>
<name>A0A8M1KKR3_CLUHA</name>
<evidence type="ECO:0000256" key="1">
    <source>
        <dbReference type="SAM" id="Coils"/>
    </source>
</evidence>
<dbReference type="CTD" id="55908"/>
<feature type="chain" id="PRO_5035445844" evidence="2">
    <location>
        <begin position="22"/>
        <end position="203"/>
    </location>
</feature>
<dbReference type="InterPro" id="IPR026614">
    <property type="entry name" value="ANGPTL8"/>
</dbReference>
<feature type="coiled-coil region" evidence="1">
    <location>
        <begin position="59"/>
        <end position="164"/>
    </location>
</feature>
<reference evidence="4" key="1">
    <citation type="submission" date="2025-08" db="UniProtKB">
        <authorList>
            <consortium name="RefSeq"/>
        </authorList>
    </citation>
    <scope>IDENTIFICATION</scope>
</reference>
<keyword evidence="2" id="KW-0732">Signal</keyword>
<protein>
    <submittedName>
        <fullName evidence="4">Uncharacterized protein angptl8 isoform X1</fullName>
    </submittedName>
</protein>
<dbReference type="GeneID" id="122133168"/>
<keyword evidence="3" id="KW-1185">Reference proteome</keyword>
<organism evidence="3 4">
    <name type="scientific">Clupea harengus</name>
    <name type="common">Atlantic herring</name>
    <dbReference type="NCBI Taxonomy" id="7950"/>
    <lineage>
        <taxon>Eukaryota</taxon>
        <taxon>Metazoa</taxon>
        <taxon>Chordata</taxon>
        <taxon>Craniata</taxon>
        <taxon>Vertebrata</taxon>
        <taxon>Euteleostomi</taxon>
        <taxon>Actinopterygii</taxon>
        <taxon>Neopterygii</taxon>
        <taxon>Teleostei</taxon>
        <taxon>Clupei</taxon>
        <taxon>Clupeiformes</taxon>
        <taxon>Clupeoidei</taxon>
        <taxon>Clupeidae</taxon>
        <taxon>Clupea</taxon>
    </lineage>
</organism>
<evidence type="ECO:0000313" key="4">
    <source>
        <dbReference type="RefSeq" id="XP_042564646.1"/>
    </source>
</evidence>
<dbReference type="PANTHER" id="PTHR21463">
    <property type="entry name" value="ANGIOPOIETIN-LIKE PROTEIN 8"/>
    <property type="match status" value="1"/>
</dbReference>
<dbReference type="AlphaFoldDB" id="A0A8M1KKR3"/>
<accession>A0A8M1KKR3</accession>
<dbReference type="Proteomes" id="UP000515152">
    <property type="component" value="Chromosome 1"/>
</dbReference>
<dbReference type="GO" id="GO:0070328">
    <property type="term" value="P:triglyceride homeostasis"/>
    <property type="evidence" value="ECO:0007669"/>
    <property type="project" value="InterPro"/>
</dbReference>
<evidence type="ECO:0000313" key="3">
    <source>
        <dbReference type="Proteomes" id="UP000515152"/>
    </source>
</evidence>
<proteinExistence type="predicted"/>
<dbReference type="PANTHER" id="PTHR21463:SF0">
    <property type="entry name" value="ANGIOPOIETIN-LIKE PROTEIN 8"/>
    <property type="match status" value="1"/>
</dbReference>
<dbReference type="OrthoDB" id="8951891at2759"/>
<dbReference type="KEGG" id="char:122133168"/>
<dbReference type="GO" id="GO:0019216">
    <property type="term" value="P:regulation of lipid metabolic process"/>
    <property type="evidence" value="ECO:0007669"/>
    <property type="project" value="InterPro"/>
</dbReference>